<evidence type="ECO:0000256" key="1">
    <source>
        <dbReference type="ARBA" id="ARBA00000032"/>
    </source>
</evidence>
<sequence>MLLLIQQLSLLYLATTFCLAKDGTTNSSSRHRMLPNDKAGLFQFPQWEVRVMCSKGPNVDPNYNPETCRKSNFDKLDKLTFFIIGDMGGSSMWQPVNPYTTHAQRSVAAAMKILAKDEQPQFVVNLGDNFYWNGVREVKDGRFESTFENVYDKPLLDVPWYPILGNHDRHGSAQAQIDYTQRTGSSRWTFPAESENKPWYKVKYEFGSTSKNKKNTVVEFLMIDTILKCGETEDIKSDSYLAWIFHESNKNPKEPLPGKDKFAKEQDDWMKQSIEQSNANYLFVVGHYPMYSFTAYLSGHDHNLQHLQLTQSDGNTFDYIISGAGAATDRSQEHWEEFKKTADEMKGKAKVLLHFPSAHWWLNIAGAEELLSWTTGGFIQAQVTPDKIVLNFYSGQGSVCLDQTPIVGSILGKLPIVNQNCKSLYGSTTLCPRDKPKCRDEAPTQDKTGWFSGPLWCLKLC</sequence>
<evidence type="ECO:0000256" key="8">
    <source>
        <dbReference type="SAM" id="SignalP"/>
    </source>
</evidence>
<evidence type="ECO:0000256" key="4">
    <source>
        <dbReference type="ARBA" id="ARBA00022729"/>
    </source>
</evidence>
<evidence type="ECO:0000256" key="5">
    <source>
        <dbReference type="ARBA" id="ARBA00022801"/>
    </source>
</evidence>
<feature type="domain" description="Calcineurin-like phosphoesterase" evidence="9">
    <location>
        <begin position="80"/>
        <end position="323"/>
    </location>
</feature>
<dbReference type="PANTHER" id="PTHR10161">
    <property type="entry name" value="TARTRATE-RESISTANT ACID PHOSPHATASE TYPE 5"/>
    <property type="match status" value="1"/>
</dbReference>
<dbReference type="Pfam" id="PF00149">
    <property type="entry name" value="Metallophos"/>
    <property type="match status" value="1"/>
</dbReference>
<evidence type="ECO:0000256" key="3">
    <source>
        <dbReference type="ARBA" id="ARBA00015822"/>
    </source>
</evidence>
<name>A0A914IC18_GLORO</name>
<proteinExistence type="predicted"/>
<dbReference type="AlphaFoldDB" id="A0A914IC18"/>
<reference evidence="11" key="1">
    <citation type="submission" date="2022-11" db="UniProtKB">
        <authorList>
            <consortium name="WormBaseParasite"/>
        </authorList>
    </citation>
    <scope>IDENTIFICATION</scope>
</reference>
<protein>
    <recommendedName>
        <fullName evidence="3">Tartrate-resistant acid phosphatase type 5</fullName>
        <ecNumber evidence="2">3.1.3.2</ecNumber>
    </recommendedName>
    <alternativeName>
        <fullName evidence="7">Tartrate-resistant acid ATPase</fullName>
    </alternativeName>
    <alternativeName>
        <fullName evidence="6">Type 5 acid phosphatase</fullName>
    </alternativeName>
</protein>
<dbReference type="GO" id="GO:0003993">
    <property type="term" value="F:acid phosphatase activity"/>
    <property type="evidence" value="ECO:0007669"/>
    <property type="project" value="UniProtKB-EC"/>
</dbReference>
<evidence type="ECO:0000256" key="7">
    <source>
        <dbReference type="ARBA" id="ARBA00031589"/>
    </source>
</evidence>
<evidence type="ECO:0000256" key="2">
    <source>
        <dbReference type="ARBA" id="ARBA00012646"/>
    </source>
</evidence>
<evidence type="ECO:0000256" key="6">
    <source>
        <dbReference type="ARBA" id="ARBA00029999"/>
    </source>
</evidence>
<evidence type="ECO:0000259" key="9">
    <source>
        <dbReference type="Pfam" id="PF00149"/>
    </source>
</evidence>
<dbReference type="InterPro" id="IPR029052">
    <property type="entry name" value="Metallo-depent_PP-like"/>
</dbReference>
<organism evidence="10 11">
    <name type="scientific">Globodera rostochiensis</name>
    <name type="common">Golden nematode worm</name>
    <name type="synonym">Heterodera rostochiensis</name>
    <dbReference type="NCBI Taxonomy" id="31243"/>
    <lineage>
        <taxon>Eukaryota</taxon>
        <taxon>Metazoa</taxon>
        <taxon>Ecdysozoa</taxon>
        <taxon>Nematoda</taxon>
        <taxon>Chromadorea</taxon>
        <taxon>Rhabditida</taxon>
        <taxon>Tylenchina</taxon>
        <taxon>Tylenchomorpha</taxon>
        <taxon>Tylenchoidea</taxon>
        <taxon>Heteroderidae</taxon>
        <taxon>Heteroderinae</taxon>
        <taxon>Globodera</taxon>
    </lineage>
</organism>
<dbReference type="Gene3D" id="3.60.21.10">
    <property type="match status" value="1"/>
</dbReference>
<feature type="signal peptide" evidence="8">
    <location>
        <begin position="1"/>
        <end position="20"/>
    </location>
</feature>
<feature type="chain" id="PRO_5036789045" description="Tartrate-resistant acid phosphatase type 5" evidence="8">
    <location>
        <begin position="21"/>
        <end position="461"/>
    </location>
</feature>
<dbReference type="CDD" id="cd07378">
    <property type="entry name" value="MPP_ACP5"/>
    <property type="match status" value="1"/>
</dbReference>
<dbReference type="Proteomes" id="UP000887572">
    <property type="component" value="Unplaced"/>
</dbReference>
<dbReference type="PANTHER" id="PTHR10161:SF14">
    <property type="entry name" value="TARTRATE-RESISTANT ACID PHOSPHATASE TYPE 5"/>
    <property type="match status" value="1"/>
</dbReference>
<dbReference type="WBParaSite" id="Gr19_v10_g9444.t1">
    <property type="protein sequence ID" value="Gr19_v10_g9444.t1"/>
    <property type="gene ID" value="Gr19_v10_g9444"/>
</dbReference>
<dbReference type="EC" id="3.1.3.2" evidence="2"/>
<keyword evidence="4 8" id="KW-0732">Signal</keyword>
<evidence type="ECO:0000313" key="10">
    <source>
        <dbReference type="Proteomes" id="UP000887572"/>
    </source>
</evidence>
<dbReference type="InterPro" id="IPR024927">
    <property type="entry name" value="Acid_PPase"/>
</dbReference>
<accession>A0A914IC18</accession>
<comment type="catalytic activity">
    <reaction evidence="1">
        <text>a phosphate monoester + H2O = an alcohol + phosphate</text>
        <dbReference type="Rhea" id="RHEA:15017"/>
        <dbReference type="ChEBI" id="CHEBI:15377"/>
        <dbReference type="ChEBI" id="CHEBI:30879"/>
        <dbReference type="ChEBI" id="CHEBI:43474"/>
        <dbReference type="ChEBI" id="CHEBI:67140"/>
        <dbReference type="EC" id="3.1.3.2"/>
    </reaction>
</comment>
<dbReference type="InterPro" id="IPR004843">
    <property type="entry name" value="Calcineurin-like_PHP"/>
</dbReference>
<keyword evidence="10" id="KW-1185">Reference proteome</keyword>
<evidence type="ECO:0000313" key="11">
    <source>
        <dbReference type="WBParaSite" id="Gr19_v10_g9444.t1"/>
    </source>
</evidence>
<dbReference type="InterPro" id="IPR051558">
    <property type="entry name" value="Metallophosphoesterase_PAP"/>
</dbReference>
<keyword evidence="5" id="KW-0378">Hydrolase</keyword>
<dbReference type="SUPFAM" id="SSF56300">
    <property type="entry name" value="Metallo-dependent phosphatases"/>
    <property type="match status" value="1"/>
</dbReference>